<evidence type="ECO:0000313" key="1">
    <source>
        <dbReference type="EMBL" id="MCI08041.1"/>
    </source>
</evidence>
<reference evidence="1 2" key="1">
    <citation type="journal article" date="2018" name="Front. Plant Sci.">
        <title>Red Clover (Trifolium pratense) and Zigzag Clover (T. medium) - A Picture of Genomic Similarities and Differences.</title>
        <authorList>
            <person name="Dluhosova J."/>
            <person name="Istvanek J."/>
            <person name="Nedelnik J."/>
            <person name="Repkova J."/>
        </authorList>
    </citation>
    <scope>NUCLEOTIDE SEQUENCE [LARGE SCALE GENOMIC DNA]</scope>
    <source>
        <strain evidence="2">cv. 10/8</strain>
        <tissue evidence="1">Leaf</tissue>
    </source>
</reference>
<organism evidence="1 2">
    <name type="scientific">Trifolium medium</name>
    <dbReference type="NCBI Taxonomy" id="97028"/>
    <lineage>
        <taxon>Eukaryota</taxon>
        <taxon>Viridiplantae</taxon>
        <taxon>Streptophyta</taxon>
        <taxon>Embryophyta</taxon>
        <taxon>Tracheophyta</taxon>
        <taxon>Spermatophyta</taxon>
        <taxon>Magnoliopsida</taxon>
        <taxon>eudicotyledons</taxon>
        <taxon>Gunneridae</taxon>
        <taxon>Pentapetalae</taxon>
        <taxon>rosids</taxon>
        <taxon>fabids</taxon>
        <taxon>Fabales</taxon>
        <taxon>Fabaceae</taxon>
        <taxon>Papilionoideae</taxon>
        <taxon>50 kb inversion clade</taxon>
        <taxon>NPAAA clade</taxon>
        <taxon>Hologalegina</taxon>
        <taxon>IRL clade</taxon>
        <taxon>Trifolieae</taxon>
        <taxon>Trifolium</taxon>
    </lineage>
</organism>
<feature type="non-terminal residue" evidence="1">
    <location>
        <position position="249"/>
    </location>
</feature>
<dbReference type="EMBL" id="LXQA010067569">
    <property type="protein sequence ID" value="MCI08041.1"/>
    <property type="molecule type" value="Genomic_DNA"/>
</dbReference>
<proteinExistence type="predicted"/>
<protein>
    <submittedName>
        <fullName evidence="1">Uncharacterized protein</fullName>
    </submittedName>
</protein>
<gene>
    <name evidence="1" type="ORF">A2U01_0029113</name>
</gene>
<comment type="caution">
    <text evidence="1">The sequence shown here is derived from an EMBL/GenBank/DDBJ whole genome shotgun (WGS) entry which is preliminary data.</text>
</comment>
<dbReference type="PANTHER" id="PTHR32108:SF9">
    <property type="entry name" value="REVERSE TRANSCRIPTASE RNASE H-LIKE DOMAIN-CONTAINING PROTEIN"/>
    <property type="match status" value="1"/>
</dbReference>
<accession>A0A392P7G0</accession>
<keyword evidence="2" id="KW-1185">Reference proteome</keyword>
<name>A0A392P7G0_9FABA</name>
<sequence>MKYTDLLPALLAKNLVQTRPPPPLPERLPGWYRSDLSCAFHQGAPGHDTEHCYVLKNEVQRLIRTNVLSFKDLNPNVQANPLPNHGAASVNMIQECDPKEIEGEVLVIIPEFNIPRQIEVTFNSQKSTTLVICPPGSVPYTSEKAIPYKYNATMIENGCEVPLPSMPVVSNIVEDSRVLRNGRIVPTGVQKKADASGSQQVQIGSPVMNKSIEQPSGANVNSDIDEVLKLIKRSEYKVVDQLMQTPSKI</sequence>
<evidence type="ECO:0000313" key="2">
    <source>
        <dbReference type="Proteomes" id="UP000265520"/>
    </source>
</evidence>
<dbReference type="Proteomes" id="UP000265520">
    <property type="component" value="Unassembled WGS sequence"/>
</dbReference>
<dbReference type="PANTHER" id="PTHR32108">
    <property type="entry name" value="DNA-DIRECTED RNA POLYMERASE SUBUNIT ALPHA"/>
    <property type="match status" value="1"/>
</dbReference>
<dbReference type="AlphaFoldDB" id="A0A392P7G0"/>